<proteinExistence type="inferred from homology"/>
<dbReference type="PANTHER" id="PTHR45841">
    <property type="entry name" value="MRNA TURNOVER PROTEIN 4 MRTO4"/>
    <property type="match status" value="1"/>
</dbReference>
<dbReference type="FunFam" id="3.90.105.20:FF:000003">
    <property type="entry name" value="Ribosome assembly factor mrt4"/>
    <property type="match status" value="1"/>
</dbReference>
<dbReference type="GO" id="GO:0006364">
    <property type="term" value="P:rRNA processing"/>
    <property type="evidence" value="ECO:0007669"/>
    <property type="project" value="TreeGrafter"/>
</dbReference>
<evidence type="ECO:0000256" key="5">
    <source>
        <dbReference type="ARBA" id="ARBA00023242"/>
    </source>
</evidence>
<dbReference type="InterPro" id="IPR001790">
    <property type="entry name" value="Ribosomal_uL10"/>
</dbReference>
<dbReference type="InterPro" id="IPR051742">
    <property type="entry name" value="Ribosome_Assembly_uL10"/>
</dbReference>
<dbReference type="OrthoDB" id="10262308at2759"/>
<dbReference type="InterPro" id="IPR043164">
    <property type="entry name" value="Ribosomal_uL10-like_insert_sf"/>
</dbReference>
<dbReference type="GO" id="GO:0030687">
    <property type="term" value="C:preribosome, large subunit precursor"/>
    <property type="evidence" value="ECO:0007669"/>
    <property type="project" value="TreeGrafter"/>
</dbReference>
<dbReference type="SUPFAM" id="SSF160369">
    <property type="entry name" value="Ribosomal protein L10-like"/>
    <property type="match status" value="1"/>
</dbReference>
<accession>A0A4V1IV41</accession>
<comment type="subcellular location">
    <subcellularLocation>
        <location evidence="6">Cytoplasm</location>
    </subcellularLocation>
    <subcellularLocation>
        <location evidence="6">Nucleus</location>
        <location evidence="6">Nucleolus</location>
    </subcellularLocation>
</comment>
<sequence length="271" mass="29315">MPVSKRAKVQHLSKVQKKDRAAKEAIFEAVRECVSNHPYVYVVRVANMRNAHLKALRERLQPDTRFFFGKNRVLAKALGSTEPEEMAPGLRHIAERLNGHVGLVFSSLGVEAMQAALAAATREDFARAGTRATARIELPAGPLVRTGPWSDKDAFPPNMEPHLRSLGLATSLVKGVVMLTAPVVVCEIGDVLTPERAHILKHLGYPMAHFMVEATCVWADGTFTELVQTAEAMMDAVAMDDLAMKKAAAKAALDADDADADADAVPMLVAA</sequence>
<dbReference type="GO" id="GO:0005730">
    <property type="term" value="C:nucleolus"/>
    <property type="evidence" value="ECO:0007669"/>
    <property type="project" value="UniProtKB-SubCell"/>
</dbReference>
<dbReference type="CDD" id="cd05796">
    <property type="entry name" value="Ribosomal_P0_like"/>
    <property type="match status" value="1"/>
</dbReference>
<evidence type="ECO:0000256" key="2">
    <source>
        <dbReference type="ARBA" id="ARBA00008889"/>
    </source>
</evidence>
<evidence type="ECO:0000313" key="8">
    <source>
        <dbReference type="EMBL" id="RKP02739.1"/>
    </source>
</evidence>
<reference evidence="9" key="1">
    <citation type="journal article" date="2018" name="Nat. Microbiol.">
        <title>Leveraging single-cell genomics to expand the fungal tree of life.</title>
        <authorList>
            <person name="Ahrendt S.R."/>
            <person name="Quandt C.A."/>
            <person name="Ciobanu D."/>
            <person name="Clum A."/>
            <person name="Salamov A."/>
            <person name="Andreopoulos B."/>
            <person name="Cheng J.F."/>
            <person name="Woyke T."/>
            <person name="Pelin A."/>
            <person name="Henrissat B."/>
            <person name="Reynolds N.K."/>
            <person name="Benny G.L."/>
            <person name="Smith M.E."/>
            <person name="James T.Y."/>
            <person name="Grigoriev I.V."/>
        </authorList>
    </citation>
    <scope>NUCLEOTIDE SEQUENCE [LARGE SCALE GENOMIC DNA]</scope>
    <source>
        <strain evidence="9">ATCC 52028</strain>
    </source>
</reference>
<dbReference type="Pfam" id="PF17777">
    <property type="entry name" value="RL10P_insert"/>
    <property type="match status" value="1"/>
</dbReference>
<dbReference type="Proteomes" id="UP000274922">
    <property type="component" value="Unassembled WGS sequence"/>
</dbReference>
<evidence type="ECO:0000256" key="6">
    <source>
        <dbReference type="RuleBase" id="RU364039"/>
    </source>
</evidence>
<evidence type="ECO:0000256" key="3">
    <source>
        <dbReference type="ARBA" id="ARBA00011117"/>
    </source>
</evidence>
<evidence type="ECO:0000256" key="4">
    <source>
        <dbReference type="ARBA" id="ARBA00022490"/>
    </source>
</evidence>
<organism evidence="8 9">
    <name type="scientific">Caulochytrium protostelioides</name>
    <dbReference type="NCBI Taxonomy" id="1555241"/>
    <lineage>
        <taxon>Eukaryota</taxon>
        <taxon>Fungi</taxon>
        <taxon>Fungi incertae sedis</taxon>
        <taxon>Chytridiomycota</taxon>
        <taxon>Chytridiomycota incertae sedis</taxon>
        <taxon>Chytridiomycetes</taxon>
        <taxon>Caulochytriales</taxon>
        <taxon>Caulochytriaceae</taxon>
        <taxon>Caulochytrium</taxon>
    </lineage>
</organism>
<dbReference type="InterPro" id="IPR033867">
    <property type="entry name" value="Mrt4"/>
</dbReference>
<evidence type="ECO:0000313" key="9">
    <source>
        <dbReference type="Proteomes" id="UP000274922"/>
    </source>
</evidence>
<evidence type="ECO:0000259" key="7">
    <source>
        <dbReference type="Pfam" id="PF17777"/>
    </source>
</evidence>
<feature type="domain" description="Large ribosomal subunit protein uL10-like insertion" evidence="7">
    <location>
        <begin position="126"/>
        <end position="204"/>
    </location>
</feature>
<keyword evidence="4 6" id="KW-0963">Cytoplasm</keyword>
<keyword evidence="6" id="KW-0690">Ribosome biogenesis</keyword>
<keyword evidence="9" id="KW-1185">Reference proteome</keyword>
<protein>
    <recommendedName>
        <fullName evidence="6">Ribosome assembly factor mrt4</fullName>
    </recommendedName>
</protein>
<dbReference type="Pfam" id="PF00466">
    <property type="entry name" value="Ribosomal_L10"/>
    <property type="match status" value="1"/>
</dbReference>
<dbReference type="PANTHER" id="PTHR45841:SF1">
    <property type="entry name" value="MRNA TURNOVER PROTEIN 4 HOMOLOG"/>
    <property type="match status" value="1"/>
</dbReference>
<dbReference type="InterPro" id="IPR043141">
    <property type="entry name" value="Ribosomal_uL10-like_sf"/>
</dbReference>
<comment type="subunit">
    <text evidence="3 6">Associates with the pre-60S ribosomal particle.</text>
</comment>
<dbReference type="EMBL" id="ML014136">
    <property type="protein sequence ID" value="RKP02739.1"/>
    <property type="molecule type" value="Genomic_DNA"/>
</dbReference>
<dbReference type="GO" id="GO:0005737">
    <property type="term" value="C:cytoplasm"/>
    <property type="evidence" value="ECO:0007669"/>
    <property type="project" value="UniProtKB-SubCell"/>
</dbReference>
<comment type="function">
    <text evidence="1 6">Component of the ribosome assembly machinery. Nuclear paralog of the ribosomal protein P0, it binds pre-60S subunits at an early stage of assembly in the nucleolus, and is replaced by P0 in cytoplasmic pre-60S subunits and mature 80S ribosomes.</text>
</comment>
<dbReference type="GO" id="GO:0000956">
    <property type="term" value="P:nuclear-transcribed mRNA catabolic process"/>
    <property type="evidence" value="ECO:0007669"/>
    <property type="project" value="TreeGrafter"/>
</dbReference>
<dbReference type="GO" id="GO:0000027">
    <property type="term" value="P:ribosomal large subunit assembly"/>
    <property type="evidence" value="ECO:0007669"/>
    <property type="project" value="InterPro"/>
</dbReference>
<dbReference type="GO" id="GO:0003723">
    <property type="term" value="F:RNA binding"/>
    <property type="evidence" value="ECO:0007669"/>
    <property type="project" value="TreeGrafter"/>
</dbReference>
<dbReference type="Gene3D" id="3.30.70.1730">
    <property type="match status" value="1"/>
</dbReference>
<comment type="similarity">
    <text evidence="2 6">Belongs to the universal ribosomal protein uL10 family.</text>
</comment>
<dbReference type="Gene3D" id="3.90.105.20">
    <property type="match status" value="1"/>
</dbReference>
<evidence type="ECO:0000256" key="1">
    <source>
        <dbReference type="ARBA" id="ARBA00004046"/>
    </source>
</evidence>
<keyword evidence="5 6" id="KW-0539">Nucleus</keyword>
<gene>
    <name evidence="8" type="ORF">CXG81DRAFT_17624</name>
</gene>
<dbReference type="STRING" id="1555241.A0A4V1IV41"/>
<dbReference type="InterPro" id="IPR040637">
    <property type="entry name" value="Ribosomal_uL10-like_insert"/>
</dbReference>
<name>A0A4V1IV41_9FUNG</name>
<dbReference type="AlphaFoldDB" id="A0A4V1IV41"/>